<organism evidence="2 3">
    <name type="scientific">Gigaspora margarita</name>
    <dbReference type="NCBI Taxonomy" id="4874"/>
    <lineage>
        <taxon>Eukaryota</taxon>
        <taxon>Fungi</taxon>
        <taxon>Fungi incertae sedis</taxon>
        <taxon>Mucoromycota</taxon>
        <taxon>Glomeromycotina</taxon>
        <taxon>Glomeromycetes</taxon>
        <taxon>Diversisporales</taxon>
        <taxon>Gigasporaceae</taxon>
        <taxon>Gigaspora</taxon>
    </lineage>
</organism>
<feature type="domain" description="Putative amidase" evidence="1">
    <location>
        <begin position="40"/>
        <end position="92"/>
    </location>
</feature>
<dbReference type="InterPro" id="IPR024301">
    <property type="entry name" value="Amidase_6"/>
</dbReference>
<evidence type="ECO:0000313" key="2">
    <source>
        <dbReference type="EMBL" id="CAG8745148.1"/>
    </source>
</evidence>
<evidence type="ECO:0000313" key="3">
    <source>
        <dbReference type="Proteomes" id="UP000789901"/>
    </source>
</evidence>
<reference evidence="2 3" key="1">
    <citation type="submission" date="2021-06" db="EMBL/GenBank/DDBJ databases">
        <authorList>
            <person name="Kallberg Y."/>
            <person name="Tangrot J."/>
            <person name="Rosling A."/>
        </authorList>
    </citation>
    <scope>NUCLEOTIDE SEQUENCE [LARGE SCALE GENOMIC DNA]</scope>
    <source>
        <strain evidence="2 3">120-4 pot B 10/14</strain>
    </source>
</reference>
<sequence>MLVDSQWWLRKKNLGDDINIFACHANFGQGDYIFQLLESNANIGDIIQFHNQQDGWHHSVIIIQKLSNDFVVDYHNTDTCSGTYSKLLISDNNVITDFFV</sequence>
<proteinExistence type="predicted"/>
<protein>
    <submittedName>
        <fullName evidence="2">34660_t:CDS:1</fullName>
    </submittedName>
</protein>
<gene>
    <name evidence="2" type="ORF">GMARGA_LOCUS15786</name>
</gene>
<dbReference type="Pfam" id="PF12671">
    <property type="entry name" value="Amidase_6"/>
    <property type="match status" value="1"/>
</dbReference>
<dbReference type="Proteomes" id="UP000789901">
    <property type="component" value="Unassembled WGS sequence"/>
</dbReference>
<comment type="caution">
    <text evidence="2">The sequence shown here is derived from an EMBL/GenBank/DDBJ whole genome shotgun (WGS) entry which is preliminary data.</text>
</comment>
<accession>A0ABN7V8Y5</accession>
<name>A0ABN7V8Y5_GIGMA</name>
<dbReference type="EMBL" id="CAJVQB010011092">
    <property type="protein sequence ID" value="CAG8745148.1"/>
    <property type="molecule type" value="Genomic_DNA"/>
</dbReference>
<evidence type="ECO:0000259" key="1">
    <source>
        <dbReference type="Pfam" id="PF12671"/>
    </source>
</evidence>
<keyword evidence="3" id="KW-1185">Reference proteome</keyword>